<evidence type="ECO:0000313" key="1">
    <source>
        <dbReference type="EMBL" id="BCX31480.1"/>
    </source>
</evidence>
<protein>
    <submittedName>
        <fullName evidence="2">Transcriptional regulator</fullName>
    </submittedName>
</protein>
<proteinExistence type="predicted"/>
<reference evidence="1 3" key="1">
    <citation type="submission" date="2021-05" db="EMBL/GenBank/DDBJ databases">
        <title>Complete Genome Sequence of Latilactobacillus sp. Strain WDN19, a High D-Aspartate-producing Lactic Acid Bacterium Isolated from a Japanese Pickle.</title>
        <authorList>
            <person name="Kajitani K."/>
            <person name="Takahashi S."/>
        </authorList>
    </citation>
    <scope>NUCLEOTIDE SEQUENCE [LARGE SCALE GENOMIC DNA]</scope>
    <source>
        <strain evidence="1 3">WDN19</strain>
    </source>
</reference>
<dbReference type="EMBL" id="AP024685">
    <property type="protein sequence ID" value="BCX31480.1"/>
    <property type="molecule type" value="Genomic_DNA"/>
</dbReference>
<keyword evidence="2" id="KW-0614">Plasmid</keyword>
<keyword evidence="3" id="KW-1185">Reference proteome</keyword>
<accession>A0A1B2A694</accession>
<dbReference type="OrthoDB" id="2301896at2"/>
<reference evidence="2" key="2">
    <citation type="submission" date="2023-02" db="EMBL/GenBank/DDBJ databases">
        <title>Complete genome sequence of Lactobacillus curvatus CACC879 isolated from Pig feces.</title>
        <authorList>
            <person name="Park S."/>
            <person name="Park M.A."/>
            <person name="Kim D.-H."/>
            <person name="Kim Y."/>
        </authorList>
    </citation>
    <scope>NUCLEOTIDE SEQUENCE</scope>
    <source>
        <strain evidence="2">Curvatus</strain>
        <plasmid evidence="2">p1_CACC879</plasmid>
    </source>
</reference>
<dbReference type="RefSeq" id="WP_065825505.1">
    <property type="nucleotide sequence ID" value="NZ_AP024685.1"/>
</dbReference>
<geneLocation type="plasmid" evidence="2 4">
    <name>p1_CACC879</name>
</geneLocation>
<sequence length="141" mass="16355">MVSFNELFPQVDEKATIDKVKHFFKVQLPTMQRYSHRNVSGIKSPVITDMPKGGSVNNQMEETLTQRLYAEQVVARCREAIDCCDAISQKILWSIYVKENTVTAAQLESGYGETRFRYYKNRACLQFADAFMIEDLHEFKK</sequence>
<dbReference type="AlphaFoldDB" id="A0A1B2A694"/>
<name>A0A1B2A694_LATCU</name>
<organism evidence="2 4">
    <name type="scientific">Latilactobacillus curvatus</name>
    <name type="common">Lactobacillus curvatus</name>
    <dbReference type="NCBI Taxonomy" id="28038"/>
    <lineage>
        <taxon>Bacteria</taxon>
        <taxon>Bacillati</taxon>
        <taxon>Bacillota</taxon>
        <taxon>Bacilli</taxon>
        <taxon>Lactobacillales</taxon>
        <taxon>Lactobacillaceae</taxon>
        <taxon>Latilactobacillus</taxon>
    </lineage>
</organism>
<dbReference type="NCBIfam" id="TIGR01637">
    <property type="entry name" value="phage_arpU"/>
    <property type="match status" value="1"/>
</dbReference>
<dbReference type="Proteomes" id="UP000825100">
    <property type="component" value="Chromosome"/>
</dbReference>
<evidence type="ECO:0000313" key="2">
    <source>
        <dbReference type="EMBL" id="WDC92834.1"/>
    </source>
</evidence>
<evidence type="ECO:0000313" key="4">
    <source>
        <dbReference type="Proteomes" id="UP001215533"/>
    </source>
</evidence>
<gene>
    <name evidence="1" type="ORF">LTWDN19_20470</name>
    <name evidence="2" type="ORF">PSR33_09755</name>
</gene>
<dbReference type="InterPro" id="IPR006524">
    <property type="entry name" value="ArpU-like"/>
</dbReference>
<dbReference type="EMBL" id="CP117684">
    <property type="protein sequence ID" value="WDC92834.1"/>
    <property type="molecule type" value="Genomic_DNA"/>
</dbReference>
<evidence type="ECO:0000313" key="3">
    <source>
        <dbReference type="Proteomes" id="UP000825100"/>
    </source>
</evidence>
<dbReference type="Proteomes" id="UP001215533">
    <property type="component" value="Plasmid p1_CACC879"/>
</dbReference>